<reference evidence="1" key="1">
    <citation type="submission" date="2020-06" db="EMBL/GenBank/DDBJ databases">
        <title>Analysis procedures for assessing recovery of high quality, complete, closed genomes from Nanopore long read metagenome sequencing.</title>
        <authorList>
            <person name="Bessarab I."/>
            <person name="Arumugam K."/>
            <person name="Haryono M."/>
            <person name="Liu X."/>
            <person name="Roy S."/>
            <person name="Zuniga-Montanez R.E."/>
            <person name="Qiu G."/>
            <person name="Drautz-Moses D.I."/>
            <person name="Law Y.Y."/>
            <person name="Wuertz S."/>
            <person name="Lauro F.M."/>
            <person name="Huson D.H."/>
            <person name="Williams R.B."/>
        </authorList>
    </citation>
    <scope>NUCLEOTIDE SEQUENCE [LARGE SCALE GENOMIC DNA]</scope>
    <source>
        <strain evidence="1">SSD2</strain>
    </source>
</reference>
<accession>A0A7L6AP27</accession>
<organism evidence="1 2">
    <name type="scientific">Candidatus Thiothrix singaporensis</name>
    <dbReference type="NCBI Taxonomy" id="2799669"/>
    <lineage>
        <taxon>Bacteria</taxon>
        <taxon>Pseudomonadati</taxon>
        <taxon>Pseudomonadota</taxon>
        <taxon>Gammaproteobacteria</taxon>
        <taxon>Thiotrichales</taxon>
        <taxon>Thiotrichaceae</taxon>
        <taxon>Thiothrix</taxon>
    </lineage>
</organism>
<dbReference type="EMBL" id="CP059265">
    <property type="protein sequence ID" value="QLQ30817.1"/>
    <property type="molecule type" value="Genomic_DNA"/>
</dbReference>
<evidence type="ECO:0000313" key="2">
    <source>
        <dbReference type="Proteomes" id="UP000510621"/>
    </source>
</evidence>
<dbReference type="AlphaFoldDB" id="A0A7L6AP27"/>
<protein>
    <submittedName>
        <fullName evidence="1">Uncharacterized protein</fullName>
    </submittedName>
</protein>
<evidence type="ECO:0000313" key="1">
    <source>
        <dbReference type="EMBL" id="QLQ30817.1"/>
    </source>
</evidence>
<keyword evidence="2" id="KW-1185">Reference proteome</keyword>
<dbReference type="Proteomes" id="UP000510621">
    <property type="component" value="Chromosome"/>
</dbReference>
<gene>
    <name evidence="1" type="ORF">HZT40_03445</name>
</gene>
<name>A0A7L6AP27_9GAMM</name>
<proteinExistence type="predicted"/>
<sequence>MAPSVVPAAVSGVFAGAQLLGLSLDTLNGLAKMLRTDRELGVFDSGVEALTLLGYLLESKGKVVVADSVVGGQVWLDEAFVLLEQLGVLQGLAAAGKAMPEEGAGGLLKSSLESADSLLAALSPASQPDAFWSQVKGQALANAMSDRERLFVELKAQTVQVTEKMVQEPKHLRDWRIAGGLPSVQTG</sequence>
<dbReference type="KEGG" id="this:HZT40_03445"/>